<feature type="compositionally biased region" description="Polar residues" evidence="1">
    <location>
        <begin position="256"/>
        <end position="274"/>
    </location>
</feature>
<sequence>MDLSQSDISQQGDDVVSEPEWVQSKVNASLKRGAEKAKVEHVDVDVETSKSSYEAEVTPSIKKPNTEQKLAEEPPAHEENVQTNFEGSVVSAGCALHFEANTVVDVPLLSVVTISGNVLADDGATSVQLLCEESDYATDTDTSALLRGTVQFFNRNSPLETLRSSTSLSVSQRSSKILPDAPENENDGCAEITVTVDLRRKSPVDIEEVVTQFANPSELPKTDEQDSLAATGSARTSTADETIHLVVEETLLSQMASSAPTDDTGRSLTSSPTSKGLIRETDILSDESVSVMTEISQSVTDFVDQTFTFVRADARKRLIAIVYLDTRQFARANVAADNTFD</sequence>
<dbReference type="AlphaFoldDB" id="A0A3P6SK13"/>
<feature type="compositionally biased region" description="Polar residues" evidence="1">
    <location>
        <begin position="1"/>
        <end position="12"/>
    </location>
</feature>
<feature type="non-terminal residue" evidence="2">
    <location>
        <position position="341"/>
    </location>
</feature>
<organism evidence="2 3">
    <name type="scientific">Cylicostephanus goldi</name>
    <name type="common">Nematode worm</name>
    <dbReference type="NCBI Taxonomy" id="71465"/>
    <lineage>
        <taxon>Eukaryota</taxon>
        <taxon>Metazoa</taxon>
        <taxon>Ecdysozoa</taxon>
        <taxon>Nematoda</taxon>
        <taxon>Chromadorea</taxon>
        <taxon>Rhabditida</taxon>
        <taxon>Rhabditina</taxon>
        <taxon>Rhabditomorpha</taxon>
        <taxon>Strongyloidea</taxon>
        <taxon>Strongylidae</taxon>
        <taxon>Cylicostephanus</taxon>
    </lineage>
</organism>
<gene>
    <name evidence="2" type="ORF">CGOC_LOCUS6409</name>
</gene>
<dbReference type="OrthoDB" id="10671335at2759"/>
<reference evidence="2 3" key="1">
    <citation type="submission" date="2018-11" db="EMBL/GenBank/DDBJ databases">
        <authorList>
            <consortium name="Pathogen Informatics"/>
        </authorList>
    </citation>
    <scope>NUCLEOTIDE SEQUENCE [LARGE SCALE GENOMIC DNA]</scope>
</reference>
<feature type="region of interest" description="Disordered" evidence="1">
    <location>
        <begin position="1"/>
        <end position="21"/>
    </location>
</feature>
<feature type="compositionally biased region" description="Basic and acidic residues" evidence="1">
    <location>
        <begin position="64"/>
        <end position="80"/>
    </location>
</feature>
<dbReference type="Proteomes" id="UP000271889">
    <property type="component" value="Unassembled WGS sequence"/>
</dbReference>
<feature type="region of interest" description="Disordered" evidence="1">
    <location>
        <begin position="215"/>
        <end position="236"/>
    </location>
</feature>
<evidence type="ECO:0000256" key="1">
    <source>
        <dbReference type="SAM" id="MobiDB-lite"/>
    </source>
</evidence>
<name>A0A3P6SK13_CYLGO</name>
<feature type="region of interest" description="Disordered" evidence="1">
    <location>
        <begin position="256"/>
        <end position="275"/>
    </location>
</feature>
<feature type="region of interest" description="Disordered" evidence="1">
    <location>
        <begin position="46"/>
        <end position="80"/>
    </location>
</feature>
<keyword evidence="3" id="KW-1185">Reference proteome</keyword>
<dbReference type="EMBL" id="UYRV01020899">
    <property type="protein sequence ID" value="VDK68400.1"/>
    <property type="molecule type" value="Genomic_DNA"/>
</dbReference>
<evidence type="ECO:0000313" key="2">
    <source>
        <dbReference type="EMBL" id="VDK68400.1"/>
    </source>
</evidence>
<evidence type="ECO:0000313" key="3">
    <source>
        <dbReference type="Proteomes" id="UP000271889"/>
    </source>
</evidence>
<accession>A0A3P6SK13</accession>
<protein>
    <submittedName>
        <fullName evidence="2">Uncharacterized protein</fullName>
    </submittedName>
</protein>
<proteinExistence type="predicted"/>